<dbReference type="AlphaFoldDB" id="A0A0A9X5E8"/>
<feature type="coiled-coil region" evidence="1">
    <location>
        <begin position="112"/>
        <end position="176"/>
    </location>
</feature>
<keyword evidence="2" id="KW-0687">Ribonucleoprotein</keyword>
<dbReference type="GO" id="GO:0005840">
    <property type="term" value="C:ribosome"/>
    <property type="evidence" value="ECO:0007669"/>
    <property type="project" value="UniProtKB-KW"/>
</dbReference>
<keyword evidence="2" id="KW-0689">Ribosomal protein</keyword>
<evidence type="ECO:0000313" key="3">
    <source>
        <dbReference type="EMBL" id="JAG62999.1"/>
    </source>
</evidence>
<reference evidence="2" key="1">
    <citation type="journal article" date="2014" name="PLoS ONE">
        <title>Transcriptome-Based Identification of ABC Transporters in the Western Tarnished Plant Bug Lygus hesperus.</title>
        <authorList>
            <person name="Hull J.J."/>
            <person name="Chaney K."/>
            <person name="Geib S.M."/>
            <person name="Fabrick J.A."/>
            <person name="Brent C.S."/>
            <person name="Walsh D."/>
            <person name="Lavine L.C."/>
        </authorList>
    </citation>
    <scope>NUCLEOTIDE SEQUENCE</scope>
</reference>
<sequence>MQRFFNSSIRVKTWALSPERCLTEEIMRVPKAQIIKHWSVFTSYYSVKWGFLIRRKLDIKPTKGKTCSTSTLLRSFIQSTGKYCHRNSLNGLPLEPICRCSLNLMSQSDDVKKIHELALKKINEAHELLQEKLAKAKEESKKVVDKSEKQALEILIKSTEESIDQLLELKRKIKNELKKKK</sequence>
<accession>A0A0A9X5E8</accession>
<organism evidence="2">
    <name type="scientific">Lygus hesperus</name>
    <name type="common">Western plant bug</name>
    <dbReference type="NCBI Taxonomy" id="30085"/>
    <lineage>
        <taxon>Eukaryota</taxon>
        <taxon>Metazoa</taxon>
        <taxon>Ecdysozoa</taxon>
        <taxon>Arthropoda</taxon>
        <taxon>Hexapoda</taxon>
        <taxon>Insecta</taxon>
        <taxon>Pterygota</taxon>
        <taxon>Neoptera</taxon>
        <taxon>Paraneoptera</taxon>
        <taxon>Hemiptera</taxon>
        <taxon>Heteroptera</taxon>
        <taxon>Panheteroptera</taxon>
        <taxon>Cimicomorpha</taxon>
        <taxon>Miridae</taxon>
        <taxon>Mirini</taxon>
        <taxon>Lygus</taxon>
    </lineage>
</organism>
<protein>
    <submittedName>
        <fullName evidence="2">30S ribosomal protein S8</fullName>
    </submittedName>
</protein>
<dbReference type="EMBL" id="GBRD01002822">
    <property type="protein sequence ID" value="JAG62999.1"/>
    <property type="molecule type" value="Transcribed_RNA"/>
</dbReference>
<gene>
    <name evidence="2" type="primary">rpsH_0</name>
    <name evidence="2" type="ORF">CM83_1925</name>
</gene>
<evidence type="ECO:0000313" key="2">
    <source>
        <dbReference type="EMBL" id="JAG15184.1"/>
    </source>
</evidence>
<evidence type="ECO:0000256" key="1">
    <source>
        <dbReference type="SAM" id="Coils"/>
    </source>
</evidence>
<name>A0A0A9X5E8_LYGHE</name>
<keyword evidence="1" id="KW-0175">Coiled coil</keyword>
<proteinExistence type="predicted"/>
<reference evidence="3" key="3">
    <citation type="submission" date="2014-09" db="EMBL/GenBank/DDBJ databases">
        <authorList>
            <person name="Magalhaes I.L.F."/>
            <person name="Oliveira U."/>
            <person name="Santos F.R."/>
            <person name="Vidigal T.H.D.A."/>
            <person name="Brescovit A.D."/>
            <person name="Santos A.J."/>
        </authorList>
    </citation>
    <scope>NUCLEOTIDE SEQUENCE</scope>
</reference>
<reference evidence="2" key="2">
    <citation type="submission" date="2014-07" db="EMBL/GenBank/DDBJ databases">
        <authorList>
            <person name="Hull J."/>
        </authorList>
    </citation>
    <scope>NUCLEOTIDE SEQUENCE</scope>
</reference>
<dbReference type="EMBL" id="GBHO01028420">
    <property type="protein sequence ID" value="JAG15184.1"/>
    <property type="molecule type" value="Transcribed_RNA"/>
</dbReference>